<keyword evidence="4 9" id="KW-0694">RNA-binding</keyword>
<comment type="similarity">
    <text evidence="1 9">Belongs to the GTP-binding SRP family. SRP54 subfamily.</text>
</comment>
<dbReference type="AlphaFoldDB" id="A0A0N8GL99"/>
<dbReference type="Pfam" id="PF02978">
    <property type="entry name" value="SRP_SPB"/>
    <property type="match status" value="1"/>
</dbReference>
<keyword evidence="12" id="KW-1185">Reference proteome</keyword>
<dbReference type="STRING" id="229920.ADM99_10920"/>
<comment type="subcellular location">
    <subcellularLocation>
        <location evidence="9">Cytoplasm</location>
    </subcellularLocation>
    <text evidence="9">The SRP-RNC complex is targeted to the cytoplasmic membrane.</text>
</comment>
<protein>
    <recommendedName>
        <fullName evidence="9">Signal recognition particle protein</fullName>
        <ecNumber evidence="9">3.6.5.4</ecNumber>
    </recommendedName>
    <alternativeName>
        <fullName evidence="9">Fifty-four homolog</fullName>
    </alternativeName>
</protein>
<keyword evidence="7 9" id="KW-0687">Ribonucleoprotein</keyword>
<dbReference type="InterPro" id="IPR004125">
    <property type="entry name" value="Signal_recog_particle_SRP54_M"/>
</dbReference>
<dbReference type="OrthoDB" id="9804720at2"/>
<dbReference type="InterPro" id="IPR027417">
    <property type="entry name" value="P-loop_NTPase"/>
</dbReference>
<gene>
    <name evidence="9" type="primary">ffh</name>
    <name evidence="11" type="ORF">ADM99_10920</name>
</gene>
<comment type="function">
    <text evidence="9">Involved in targeting and insertion of nascent membrane proteins into the cytoplasmic membrane. Binds to the hydrophobic signal sequence of the ribosome-nascent chain (RNC) as it emerges from the ribosomes. The SRP-RNC complex is then targeted to the cytoplasmic membrane where it interacts with the SRP receptor FtsY.</text>
</comment>
<dbReference type="NCBIfam" id="TIGR00959">
    <property type="entry name" value="ffh"/>
    <property type="match status" value="1"/>
</dbReference>
<comment type="subunit">
    <text evidence="9">Part of the signal recognition particle protein translocation system, which is composed of SRP and FtsY.</text>
</comment>
<dbReference type="PROSITE" id="PS00300">
    <property type="entry name" value="SRP54"/>
    <property type="match status" value="1"/>
</dbReference>
<evidence type="ECO:0000256" key="4">
    <source>
        <dbReference type="ARBA" id="ARBA00022884"/>
    </source>
</evidence>
<evidence type="ECO:0000256" key="2">
    <source>
        <dbReference type="ARBA" id="ARBA00022741"/>
    </source>
</evidence>
<dbReference type="EMBL" id="LGCK01000010">
    <property type="protein sequence ID" value="KPL71906.1"/>
    <property type="molecule type" value="Genomic_DNA"/>
</dbReference>
<dbReference type="RefSeq" id="WP_062420579.1">
    <property type="nucleotide sequence ID" value="NZ_BBYA01000002.1"/>
</dbReference>
<evidence type="ECO:0000256" key="6">
    <source>
        <dbReference type="ARBA" id="ARBA00023135"/>
    </source>
</evidence>
<feature type="binding site" evidence="9">
    <location>
        <begin position="245"/>
        <end position="248"/>
    </location>
    <ligand>
        <name>GTP</name>
        <dbReference type="ChEBI" id="CHEBI:37565"/>
    </ligand>
</feature>
<dbReference type="HAMAP" id="MF_00306">
    <property type="entry name" value="SRP54"/>
    <property type="match status" value="1"/>
</dbReference>
<evidence type="ECO:0000256" key="9">
    <source>
        <dbReference type="HAMAP-Rule" id="MF_00306"/>
    </source>
</evidence>
<keyword evidence="5 9" id="KW-0342">GTP-binding</keyword>
<evidence type="ECO:0000256" key="8">
    <source>
        <dbReference type="ARBA" id="ARBA00048027"/>
    </source>
</evidence>
<dbReference type="GO" id="GO:0005525">
    <property type="term" value="F:GTP binding"/>
    <property type="evidence" value="ECO:0007669"/>
    <property type="project" value="UniProtKB-UniRule"/>
</dbReference>
<dbReference type="Gene3D" id="1.20.120.140">
    <property type="entry name" value="Signal recognition particle SRP54, nucleotide-binding domain"/>
    <property type="match status" value="1"/>
</dbReference>
<keyword evidence="2 9" id="KW-0547">Nucleotide-binding</keyword>
<dbReference type="SMART" id="SM00963">
    <property type="entry name" value="SRP54_N"/>
    <property type="match status" value="1"/>
</dbReference>
<feature type="binding site" evidence="9">
    <location>
        <begin position="106"/>
        <end position="113"/>
    </location>
    <ligand>
        <name>GTP</name>
        <dbReference type="ChEBI" id="CHEBI:37565"/>
    </ligand>
</feature>
<dbReference type="InterPro" id="IPR036891">
    <property type="entry name" value="Signal_recog_part_SRP54_M_sf"/>
</dbReference>
<keyword evidence="3 9" id="KW-0378">Hydrolase</keyword>
<evidence type="ECO:0000313" key="12">
    <source>
        <dbReference type="Proteomes" id="UP000050430"/>
    </source>
</evidence>
<evidence type="ECO:0000256" key="1">
    <source>
        <dbReference type="ARBA" id="ARBA00005450"/>
    </source>
</evidence>
<organism evidence="11 12">
    <name type="scientific">Leptolinea tardivitalis</name>
    <dbReference type="NCBI Taxonomy" id="229920"/>
    <lineage>
        <taxon>Bacteria</taxon>
        <taxon>Bacillati</taxon>
        <taxon>Chloroflexota</taxon>
        <taxon>Anaerolineae</taxon>
        <taxon>Anaerolineales</taxon>
        <taxon>Anaerolineaceae</taxon>
        <taxon>Leptolinea</taxon>
    </lineage>
</organism>
<dbReference type="GO" id="GO:0008312">
    <property type="term" value="F:7S RNA binding"/>
    <property type="evidence" value="ECO:0007669"/>
    <property type="project" value="InterPro"/>
</dbReference>
<dbReference type="Gene3D" id="1.10.260.30">
    <property type="entry name" value="Signal recognition particle, SRP54 subunit, M-domain"/>
    <property type="match status" value="1"/>
</dbReference>
<feature type="domain" description="SRP54-type proteins GTP-binding" evidence="10">
    <location>
        <begin position="266"/>
        <end position="279"/>
    </location>
</feature>
<dbReference type="PATRIC" id="fig|229920.5.peg.2100"/>
<evidence type="ECO:0000259" key="10">
    <source>
        <dbReference type="PROSITE" id="PS00300"/>
    </source>
</evidence>
<dbReference type="SUPFAM" id="SSF47446">
    <property type="entry name" value="Signal peptide-binding domain"/>
    <property type="match status" value="1"/>
</dbReference>
<dbReference type="Gene3D" id="3.40.50.300">
    <property type="entry name" value="P-loop containing nucleotide triphosphate hydrolases"/>
    <property type="match status" value="1"/>
</dbReference>
<dbReference type="PANTHER" id="PTHR11564">
    <property type="entry name" value="SIGNAL RECOGNITION PARTICLE 54K PROTEIN SRP54"/>
    <property type="match status" value="1"/>
</dbReference>
<dbReference type="PANTHER" id="PTHR11564:SF5">
    <property type="entry name" value="SIGNAL RECOGNITION PARTICLE SUBUNIT SRP54"/>
    <property type="match status" value="1"/>
</dbReference>
<evidence type="ECO:0000313" key="11">
    <source>
        <dbReference type="EMBL" id="KPL71906.1"/>
    </source>
</evidence>
<evidence type="ECO:0000256" key="7">
    <source>
        <dbReference type="ARBA" id="ARBA00023274"/>
    </source>
</evidence>
<accession>A0A0N8GL99</accession>
<comment type="catalytic activity">
    <reaction evidence="8 9">
        <text>GTP + H2O = GDP + phosphate + H(+)</text>
        <dbReference type="Rhea" id="RHEA:19669"/>
        <dbReference type="ChEBI" id="CHEBI:15377"/>
        <dbReference type="ChEBI" id="CHEBI:15378"/>
        <dbReference type="ChEBI" id="CHEBI:37565"/>
        <dbReference type="ChEBI" id="CHEBI:43474"/>
        <dbReference type="ChEBI" id="CHEBI:58189"/>
        <dbReference type="EC" id="3.6.5.4"/>
    </reaction>
</comment>
<dbReference type="Pfam" id="PF00448">
    <property type="entry name" value="SRP54"/>
    <property type="match status" value="1"/>
</dbReference>
<dbReference type="InterPro" id="IPR003593">
    <property type="entry name" value="AAA+_ATPase"/>
</dbReference>
<comment type="domain">
    <text evidence="9">Composed of three domains: the N-terminal N domain, which is responsible for interactions with the ribosome, the central G domain, which binds GTP, and the C-terminal M domain, which binds the RNA and the signal sequence of the RNC.</text>
</comment>
<name>A0A0N8GL99_9CHLR</name>
<keyword evidence="9" id="KW-0963">Cytoplasm</keyword>
<comment type="caution">
    <text evidence="11">The sequence shown here is derived from an EMBL/GenBank/DDBJ whole genome shotgun (WGS) entry which is preliminary data.</text>
</comment>
<dbReference type="Proteomes" id="UP000050430">
    <property type="component" value="Unassembled WGS sequence"/>
</dbReference>
<dbReference type="SMART" id="SM00382">
    <property type="entry name" value="AAA"/>
    <property type="match status" value="1"/>
</dbReference>
<dbReference type="SMART" id="SM00962">
    <property type="entry name" value="SRP54"/>
    <property type="match status" value="1"/>
</dbReference>
<dbReference type="GO" id="GO:0048500">
    <property type="term" value="C:signal recognition particle"/>
    <property type="evidence" value="ECO:0007669"/>
    <property type="project" value="UniProtKB-UniRule"/>
</dbReference>
<dbReference type="EC" id="3.6.5.4" evidence="9"/>
<evidence type="ECO:0000256" key="5">
    <source>
        <dbReference type="ARBA" id="ARBA00023134"/>
    </source>
</evidence>
<reference evidence="11 12" key="1">
    <citation type="submission" date="2015-07" db="EMBL/GenBank/DDBJ databases">
        <title>Genome sequence of Leptolinea tardivitalis DSM 16556.</title>
        <authorList>
            <person name="Hemp J."/>
            <person name="Ward L.M."/>
            <person name="Pace L.A."/>
            <person name="Fischer W.W."/>
        </authorList>
    </citation>
    <scope>NUCLEOTIDE SEQUENCE [LARGE SCALE GENOMIC DNA]</scope>
    <source>
        <strain evidence="11 12">YMTK-2</strain>
    </source>
</reference>
<dbReference type="InterPro" id="IPR022941">
    <property type="entry name" value="SRP54"/>
</dbReference>
<dbReference type="InterPro" id="IPR004780">
    <property type="entry name" value="SRP"/>
</dbReference>
<proteinExistence type="inferred from homology"/>
<dbReference type="InterPro" id="IPR000897">
    <property type="entry name" value="SRP54_GTPase_dom"/>
</dbReference>
<dbReference type="InterPro" id="IPR013822">
    <property type="entry name" value="Signal_recog_particl_SRP54_hlx"/>
</dbReference>
<feature type="binding site" evidence="9">
    <location>
        <begin position="187"/>
        <end position="191"/>
    </location>
    <ligand>
        <name>GTP</name>
        <dbReference type="ChEBI" id="CHEBI:37565"/>
    </ligand>
</feature>
<dbReference type="GO" id="GO:0006614">
    <property type="term" value="P:SRP-dependent cotranslational protein targeting to membrane"/>
    <property type="evidence" value="ECO:0007669"/>
    <property type="project" value="InterPro"/>
</dbReference>
<dbReference type="GO" id="GO:0003924">
    <property type="term" value="F:GTPase activity"/>
    <property type="evidence" value="ECO:0007669"/>
    <property type="project" value="UniProtKB-UniRule"/>
</dbReference>
<evidence type="ECO:0000256" key="3">
    <source>
        <dbReference type="ARBA" id="ARBA00022801"/>
    </source>
</evidence>
<sequence length="440" mass="47980">MFESLTDRLNQVFTQLRRRGKLSEADVDAALREVRLALLDADVHYSVVKKFTAGVRERAVGAEVSRALNPAQQVIKIVHEELISTLGEPERLNLTGEKPRVIMLVGLQGSGKTTAAAKLARLLRSQGERVLLAAADPYRPAAVQQLVTLGGTVGVEVFTDSRLNPPELVQKAYEQGIKGGYSILIADTAGRSQMDDTLMDELKAITRKVKPADILLVVDSMVGQEALHIAEGFRDTVTLTGLILTKMDGDARGGAAISIRSVTGVPIKFLGVGEGIDALEVYDPRRLASRILGMGDVIGLIEKAEAAFDLEGTQNQAARMMSGKFSLEDFAAQMKQIRKMGPISQIFDMLPGNLGKVAQQVSPQDAEKQLKLTEAIISSMTREERREPDILNASRRRRIARGSGVDVQDVNRVMKNFREAQKLMKTLQKTGGRGLPKIFG</sequence>
<keyword evidence="6 9" id="KW-0733">Signal recognition particle</keyword>
<dbReference type="InterPro" id="IPR042101">
    <property type="entry name" value="SRP54_N_sf"/>
</dbReference>
<dbReference type="Pfam" id="PF02881">
    <property type="entry name" value="SRP54_N"/>
    <property type="match status" value="1"/>
</dbReference>
<dbReference type="SUPFAM" id="SSF52540">
    <property type="entry name" value="P-loop containing nucleoside triphosphate hydrolases"/>
    <property type="match status" value="1"/>
</dbReference>